<organism evidence="2 3">
    <name type="scientific">Caerostris extrusa</name>
    <name type="common">Bark spider</name>
    <name type="synonym">Caerostris bankana</name>
    <dbReference type="NCBI Taxonomy" id="172846"/>
    <lineage>
        <taxon>Eukaryota</taxon>
        <taxon>Metazoa</taxon>
        <taxon>Ecdysozoa</taxon>
        <taxon>Arthropoda</taxon>
        <taxon>Chelicerata</taxon>
        <taxon>Arachnida</taxon>
        <taxon>Araneae</taxon>
        <taxon>Araneomorphae</taxon>
        <taxon>Entelegynae</taxon>
        <taxon>Araneoidea</taxon>
        <taxon>Araneidae</taxon>
        <taxon>Caerostris</taxon>
    </lineage>
</organism>
<name>A0AAV4UR52_CAEEX</name>
<reference evidence="2 3" key="1">
    <citation type="submission" date="2021-06" db="EMBL/GenBank/DDBJ databases">
        <title>Caerostris extrusa draft genome.</title>
        <authorList>
            <person name="Kono N."/>
            <person name="Arakawa K."/>
        </authorList>
    </citation>
    <scope>NUCLEOTIDE SEQUENCE [LARGE SCALE GENOMIC DNA]</scope>
</reference>
<feature type="compositionally biased region" description="Polar residues" evidence="1">
    <location>
        <begin position="53"/>
        <end position="62"/>
    </location>
</feature>
<evidence type="ECO:0000313" key="3">
    <source>
        <dbReference type="Proteomes" id="UP001054945"/>
    </source>
</evidence>
<feature type="compositionally biased region" description="Polar residues" evidence="1">
    <location>
        <begin position="91"/>
        <end position="104"/>
    </location>
</feature>
<dbReference type="Proteomes" id="UP001054945">
    <property type="component" value="Unassembled WGS sequence"/>
</dbReference>
<dbReference type="EMBL" id="BPLR01013319">
    <property type="protein sequence ID" value="GIY60371.1"/>
    <property type="molecule type" value="Genomic_DNA"/>
</dbReference>
<feature type="compositionally biased region" description="Polar residues" evidence="1">
    <location>
        <begin position="72"/>
        <end position="81"/>
    </location>
</feature>
<sequence length="143" mass="16354">MTPDGSYSKILENDDWKCYICYPDPDKNCLIVRREDIINLHPLVVSEEHLDQSIHQANSDESSVSEEHLDQSIHQANSDESSVSEEHLDQSIHQANSDESSASEEMNHLEESIRFIKLTLMNHQLQKSISINNSDESSSINRF</sequence>
<comment type="caution">
    <text evidence="2">The sequence shown here is derived from an EMBL/GenBank/DDBJ whole genome shotgun (WGS) entry which is preliminary data.</text>
</comment>
<proteinExistence type="predicted"/>
<evidence type="ECO:0000313" key="2">
    <source>
        <dbReference type="EMBL" id="GIY60371.1"/>
    </source>
</evidence>
<dbReference type="AlphaFoldDB" id="A0AAV4UR52"/>
<evidence type="ECO:0000256" key="1">
    <source>
        <dbReference type="SAM" id="MobiDB-lite"/>
    </source>
</evidence>
<protein>
    <submittedName>
        <fullName evidence="2">Uncharacterized protein</fullName>
    </submittedName>
</protein>
<accession>A0AAV4UR52</accession>
<feature type="region of interest" description="Disordered" evidence="1">
    <location>
        <begin position="51"/>
        <end position="106"/>
    </location>
</feature>
<gene>
    <name evidence="2" type="ORF">CEXT_239241</name>
</gene>
<keyword evidence="3" id="KW-1185">Reference proteome</keyword>